<evidence type="ECO:0000259" key="3">
    <source>
        <dbReference type="Pfam" id="PF01706"/>
    </source>
</evidence>
<dbReference type="PANTHER" id="PTHR30534">
    <property type="entry name" value="FLAGELLAR MOTOR SWITCH PROTEIN FLIG"/>
    <property type="match status" value="1"/>
</dbReference>
<dbReference type="InterPro" id="IPR023087">
    <property type="entry name" value="Flg_Motor_Flig_C"/>
</dbReference>
<comment type="caution">
    <text evidence="5">The sequence shown here is derived from an EMBL/GenBank/DDBJ whole genome shotgun (WGS) entry which is preliminary data.</text>
</comment>
<sequence length="313" mass="34855">MTNNLTGTQKIGLLIRAVGYDAITPIIRTLQLSEETLDLIDKETPETVSKSQAIEIVREFNTSVNLVVGGKRESLMDALDDIGFENGAFGKISRKMNGFKKLSSMSSEEVFNLIKMEQPLHQAIILFEMPEKLSVEVFGYFDIDEQSKITQEADKAEAPSRETLIAINAVIEDLISSNESSNSGNLDRILSFTDGMEEEHLNKYLDSLPEDIAEKIRANVLTFSHILEQEEDVLSEIIGDIGTTDIAYAFCLCDDSILNKVKSGLTPTKAQDVTFNIDKTVKKDDKKMISEAQKLVIVRAKKLQSDGKIEIVR</sequence>
<comment type="function">
    <text evidence="2">FliG is one of three proteins (FliG, FliN, FliM) that forms the rotor-mounted switch complex (C ring), located at the base of the basal body. This complex interacts with the CheY and CheZ chemotaxis proteins, in addition to contacting components of the motor that determine the direction of flagellar rotation.</text>
</comment>
<dbReference type="InterPro" id="IPR032779">
    <property type="entry name" value="FliG_M"/>
</dbReference>
<evidence type="ECO:0000256" key="2">
    <source>
        <dbReference type="ARBA" id="ARBA00025598"/>
    </source>
</evidence>
<dbReference type="AlphaFoldDB" id="A0AAW8PZI6"/>
<dbReference type="GO" id="GO:0005886">
    <property type="term" value="C:plasma membrane"/>
    <property type="evidence" value="ECO:0007669"/>
    <property type="project" value="UniProtKB-SubCell"/>
</dbReference>
<organism evidence="5 6">
    <name type="scientific">Vibrio parahaemolyticus</name>
    <dbReference type="NCBI Taxonomy" id="670"/>
    <lineage>
        <taxon>Bacteria</taxon>
        <taxon>Pseudomonadati</taxon>
        <taxon>Pseudomonadota</taxon>
        <taxon>Gammaproteobacteria</taxon>
        <taxon>Vibrionales</taxon>
        <taxon>Vibrionaceae</taxon>
        <taxon>Vibrio</taxon>
    </lineage>
</organism>
<dbReference type="GO" id="GO:0003774">
    <property type="term" value="F:cytoskeletal motor activity"/>
    <property type="evidence" value="ECO:0007669"/>
    <property type="project" value="InterPro"/>
</dbReference>
<reference evidence="5" key="1">
    <citation type="submission" date="2023-06" db="EMBL/GenBank/DDBJ databases">
        <title>Genomic Diversity of Vibrio spp. and Metagenomic Analysis of Pathogens in Florida Gulf Coastal Waters Following Hurricane Ian.</title>
        <authorList>
            <person name="Brumfield K.D."/>
        </authorList>
    </citation>
    <scope>NUCLEOTIDE SEQUENCE</scope>
    <source>
        <strain evidence="5">WBS2B-138</strain>
    </source>
</reference>
<dbReference type="InterPro" id="IPR000090">
    <property type="entry name" value="Flg_Motor_Flig"/>
</dbReference>
<dbReference type="InterPro" id="IPR011002">
    <property type="entry name" value="FliG_a-hlx"/>
</dbReference>
<dbReference type="Proteomes" id="UP001253193">
    <property type="component" value="Unassembled WGS sequence"/>
</dbReference>
<dbReference type="Pfam" id="PF14841">
    <property type="entry name" value="FliG_M"/>
    <property type="match status" value="1"/>
</dbReference>
<evidence type="ECO:0000313" key="6">
    <source>
        <dbReference type="Proteomes" id="UP001253193"/>
    </source>
</evidence>
<proteinExistence type="predicted"/>
<dbReference type="GO" id="GO:0009288">
    <property type="term" value="C:bacterial-type flagellum"/>
    <property type="evidence" value="ECO:0007669"/>
    <property type="project" value="InterPro"/>
</dbReference>
<accession>A0AAW8PZI6</accession>
<dbReference type="PRINTS" id="PR00954">
    <property type="entry name" value="FLGMOTORFLIG"/>
</dbReference>
<dbReference type="EMBL" id="JAUHGG010000003">
    <property type="protein sequence ID" value="MDS1820840.1"/>
    <property type="molecule type" value="Genomic_DNA"/>
</dbReference>
<feature type="domain" description="Flagellar motor switch protein FliG middle" evidence="4">
    <location>
        <begin position="108"/>
        <end position="181"/>
    </location>
</feature>
<dbReference type="SUPFAM" id="SSF48029">
    <property type="entry name" value="FliG"/>
    <property type="match status" value="1"/>
</dbReference>
<comment type="subcellular location">
    <subcellularLocation>
        <location evidence="1">Cell inner membrane</location>
        <topology evidence="1">Peripheral membrane protein</topology>
        <orientation evidence="1">Cytoplasmic side</orientation>
    </subcellularLocation>
</comment>
<name>A0AAW8PZI6_VIBPH</name>
<dbReference type="RefSeq" id="WP_311019620.1">
    <property type="nucleotide sequence ID" value="NZ_JAUHGG010000003.1"/>
</dbReference>
<dbReference type="Gene3D" id="1.10.220.30">
    <property type="match status" value="2"/>
</dbReference>
<gene>
    <name evidence="5" type="ORF">QX249_09250</name>
</gene>
<dbReference type="GO" id="GO:0071973">
    <property type="term" value="P:bacterial-type flagellum-dependent cell motility"/>
    <property type="evidence" value="ECO:0007669"/>
    <property type="project" value="InterPro"/>
</dbReference>
<dbReference type="GO" id="GO:0006935">
    <property type="term" value="P:chemotaxis"/>
    <property type="evidence" value="ECO:0007669"/>
    <property type="project" value="InterPro"/>
</dbReference>
<dbReference type="Pfam" id="PF01706">
    <property type="entry name" value="FliG_C"/>
    <property type="match status" value="1"/>
</dbReference>
<evidence type="ECO:0000313" key="5">
    <source>
        <dbReference type="EMBL" id="MDS1820840.1"/>
    </source>
</evidence>
<evidence type="ECO:0000259" key="4">
    <source>
        <dbReference type="Pfam" id="PF14841"/>
    </source>
</evidence>
<evidence type="ECO:0000256" key="1">
    <source>
        <dbReference type="ARBA" id="ARBA00004515"/>
    </source>
</evidence>
<feature type="domain" description="Flagellar motor switch protein FliG C-terminal" evidence="3">
    <location>
        <begin position="205"/>
        <end position="311"/>
    </location>
</feature>
<protein>
    <submittedName>
        <fullName evidence="5">FliG C-terminal domain-containing protein</fullName>
    </submittedName>
</protein>
<dbReference type="PANTHER" id="PTHR30534:SF0">
    <property type="entry name" value="FLAGELLAR MOTOR SWITCH PROTEIN FLIG"/>
    <property type="match status" value="1"/>
</dbReference>